<keyword evidence="3" id="KW-1185">Reference proteome</keyword>
<dbReference type="EMBL" id="JAQQWK010000012">
    <property type="protein sequence ID" value="KAK8022389.1"/>
    <property type="molecule type" value="Genomic_DNA"/>
</dbReference>
<organism evidence="2 3">
    <name type="scientific">Apiospora rasikravindrae</name>
    <dbReference type="NCBI Taxonomy" id="990691"/>
    <lineage>
        <taxon>Eukaryota</taxon>
        <taxon>Fungi</taxon>
        <taxon>Dikarya</taxon>
        <taxon>Ascomycota</taxon>
        <taxon>Pezizomycotina</taxon>
        <taxon>Sordariomycetes</taxon>
        <taxon>Xylariomycetidae</taxon>
        <taxon>Amphisphaeriales</taxon>
        <taxon>Apiosporaceae</taxon>
        <taxon>Apiospora</taxon>
    </lineage>
</organism>
<gene>
    <name evidence="2" type="ORF">PG993_013156</name>
</gene>
<protein>
    <submittedName>
        <fullName evidence="2">Uncharacterized protein</fullName>
    </submittedName>
</protein>
<reference evidence="2 3" key="1">
    <citation type="submission" date="2023-01" db="EMBL/GenBank/DDBJ databases">
        <title>Analysis of 21 Apiospora genomes using comparative genomics revels a genus with tremendous synthesis potential of carbohydrate active enzymes and secondary metabolites.</title>
        <authorList>
            <person name="Sorensen T."/>
        </authorList>
    </citation>
    <scope>NUCLEOTIDE SEQUENCE [LARGE SCALE GENOMIC DNA]</scope>
    <source>
        <strain evidence="2 3">CBS 33761</strain>
    </source>
</reference>
<evidence type="ECO:0000313" key="2">
    <source>
        <dbReference type="EMBL" id="KAK8022389.1"/>
    </source>
</evidence>
<proteinExistence type="predicted"/>
<dbReference type="Proteomes" id="UP001444661">
    <property type="component" value="Unassembled WGS sequence"/>
</dbReference>
<comment type="caution">
    <text evidence="2">The sequence shown here is derived from an EMBL/GenBank/DDBJ whole genome shotgun (WGS) entry which is preliminary data.</text>
</comment>
<name>A0ABR1RWV9_9PEZI</name>
<evidence type="ECO:0000313" key="3">
    <source>
        <dbReference type="Proteomes" id="UP001444661"/>
    </source>
</evidence>
<feature type="region of interest" description="Disordered" evidence="1">
    <location>
        <begin position="1"/>
        <end position="22"/>
    </location>
</feature>
<sequence length="66" mass="7338">MAEDDVSKADLDIAEDKDRDTDHWDPYGPALFKTFRKGSRPLVEALYPKTTDLAARTLSGINGGER</sequence>
<evidence type="ECO:0000256" key="1">
    <source>
        <dbReference type="SAM" id="MobiDB-lite"/>
    </source>
</evidence>
<accession>A0ABR1RWV9</accession>